<evidence type="ECO:0000256" key="1">
    <source>
        <dbReference type="SAM" id="SignalP"/>
    </source>
</evidence>
<accession>A0ABV8TX59</accession>
<evidence type="ECO:0000313" key="3">
    <source>
        <dbReference type="EMBL" id="MFC4335170.1"/>
    </source>
</evidence>
<dbReference type="EMBL" id="JBHSDK010000012">
    <property type="protein sequence ID" value="MFC4335170.1"/>
    <property type="molecule type" value="Genomic_DNA"/>
</dbReference>
<proteinExistence type="predicted"/>
<organism evidence="3 4">
    <name type="scientific">Salininema proteolyticum</name>
    <dbReference type="NCBI Taxonomy" id="1607685"/>
    <lineage>
        <taxon>Bacteria</taxon>
        <taxon>Bacillati</taxon>
        <taxon>Actinomycetota</taxon>
        <taxon>Actinomycetes</taxon>
        <taxon>Glycomycetales</taxon>
        <taxon>Glycomycetaceae</taxon>
        <taxon>Salininema</taxon>
    </lineage>
</organism>
<sequence length="255" mass="26275">MPTSTSLRNTVLAGAVLAAGMLSACGPNGAKETSSESHVYDEAITSIELESSGGNIEVKAGDVDKVEVEREFRWNDEKPASAETVDDGTLRVSTQGCGGLNSNSCSISYEFTVPHDVDVDLDTEAGNIDLTGLQGKVLAHTDAGNVVGTGLAAKEAEVGTDAGNVDIRVAGEADKIEASTDAGNVTVNLAVPAKEVEANSDAGNVAVVVPDDGTEYKVDAGTSAGKMSIEVPENDESERTIEAKTDAGNVRVDFR</sequence>
<reference evidence="4" key="1">
    <citation type="journal article" date="2019" name="Int. J. Syst. Evol. Microbiol.">
        <title>The Global Catalogue of Microorganisms (GCM) 10K type strain sequencing project: providing services to taxonomists for standard genome sequencing and annotation.</title>
        <authorList>
            <consortium name="The Broad Institute Genomics Platform"/>
            <consortium name="The Broad Institute Genome Sequencing Center for Infectious Disease"/>
            <person name="Wu L."/>
            <person name="Ma J."/>
        </authorList>
    </citation>
    <scope>NUCLEOTIDE SEQUENCE [LARGE SCALE GENOMIC DNA]</scope>
    <source>
        <strain evidence="4">IBRC-M 10908</strain>
    </source>
</reference>
<feature type="chain" id="PRO_5047460559" evidence="1">
    <location>
        <begin position="25"/>
        <end position="255"/>
    </location>
</feature>
<dbReference type="Pfam" id="PF13349">
    <property type="entry name" value="DUF4097"/>
    <property type="match status" value="1"/>
</dbReference>
<evidence type="ECO:0000313" key="4">
    <source>
        <dbReference type="Proteomes" id="UP001595823"/>
    </source>
</evidence>
<dbReference type="InterPro" id="IPR025164">
    <property type="entry name" value="Toastrack_DUF4097"/>
</dbReference>
<protein>
    <submittedName>
        <fullName evidence="3">DUF4097 family beta strand repeat-containing protein</fullName>
    </submittedName>
</protein>
<name>A0ABV8TX59_9ACTN</name>
<dbReference type="RefSeq" id="WP_380619601.1">
    <property type="nucleotide sequence ID" value="NZ_JBHSDK010000012.1"/>
</dbReference>
<comment type="caution">
    <text evidence="3">The sequence shown here is derived from an EMBL/GenBank/DDBJ whole genome shotgun (WGS) entry which is preliminary data.</text>
</comment>
<dbReference type="Proteomes" id="UP001595823">
    <property type="component" value="Unassembled WGS sequence"/>
</dbReference>
<keyword evidence="4" id="KW-1185">Reference proteome</keyword>
<gene>
    <name evidence="3" type="ORF">ACFPET_08155</name>
</gene>
<feature type="domain" description="DUF4097" evidence="2">
    <location>
        <begin position="117"/>
        <end position="253"/>
    </location>
</feature>
<evidence type="ECO:0000259" key="2">
    <source>
        <dbReference type="Pfam" id="PF13349"/>
    </source>
</evidence>
<feature type="signal peptide" evidence="1">
    <location>
        <begin position="1"/>
        <end position="24"/>
    </location>
</feature>
<keyword evidence="1" id="KW-0732">Signal</keyword>